<dbReference type="AlphaFoldDB" id="A7TNI0"/>
<organism evidence="3">
    <name type="scientific">Vanderwaltozyma polyspora (strain ATCC 22028 / DSM 70294 / BCRC 21397 / CBS 2163 / NBRC 10782 / NRRL Y-8283 / UCD 57-17)</name>
    <name type="common">Kluyveromyces polysporus</name>
    <dbReference type="NCBI Taxonomy" id="436907"/>
    <lineage>
        <taxon>Eukaryota</taxon>
        <taxon>Fungi</taxon>
        <taxon>Dikarya</taxon>
        <taxon>Ascomycota</taxon>
        <taxon>Saccharomycotina</taxon>
        <taxon>Saccharomycetes</taxon>
        <taxon>Saccharomycetales</taxon>
        <taxon>Saccharomycetaceae</taxon>
        <taxon>Vanderwaltozyma</taxon>
    </lineage>
</organism>
<protein>
    <recommendedName>
        <fullName evidence="4">Protein MTC2</fullName>
    </recommendedName>
</protein>
<dbReference type="eggNOG" id="ENOG502QWIZ">
    <property type="taxonomic scope" value="Eukaryota"/>
</dbReference>
<evidence type="ECO:0008006" key="4">
    <source>
        <dbReference type="Google" id="ProtNLM"/>
    </source>
</evidence>
<dbReference type="GO" id="GO:0045944">
    <property type="term" value="P:positive regulation of transcription by RNA polymerase II"/>
    <property type="evidence" value="ECO:0007669"/>
    <property type="project" value="InterPro"/>
</dbReference>
<reference evidence="2 3" key="1">
    <citation type="journal article" date="2007" name="Proc. Natl. Acad. Sci. U.S.A.">
        <title>Independent sorting-out of thousands of duplicated gene pairs in two yeast species descended from a whole-genome duplication.</title>
        <authorList>
            <person name="Scannell D.R."/>
            <person name="Frank A.C."/>
            <person name="Conant G.C."/>
            <person name="Byrne K.P."/>
            <person name="Woolfit M."/>
            <person name="Wolfe K.H."/>
        </authorList>
    </citation>
    <scope>NUCLEOTIDE SEQUENCE [LARGE SCALE GENOMIC DNA]</scope>
    <source>
        <strain evidence="3">ATCC 22028 / DSM 70294 / BCRC 21397 / CBS 2163 / NBRC 10782 / NRRL Y-8283 / UCD 57-17</strain>
    </source>
</reference>
<name>A7TNI0_VANPO</name>
<evidence type="ECO:0000313" key="2">
    <source>
        <dbReference type="EMBL" id="EDO16163.1"/>
    </source>
</evidence>
<dbReference type="Pfam" id="PF22575">
    <property type="entry name" value="Vir1p"/>
    <property type="match status" value="2"/>
</dbReference>
<evidence type="ECO:0000313" key="3">
    <source>
        <dbReference type="Proteomes" id="UP000000267"/>
    </source>
</evidence>
<dbReference type="GeneID" id="5544320"/>
<sequence>MNKTDNGKISSATEQELVETVIKVFHKIDKNEINSKELNKLALKLVNTLRFVRSDIAIIDNKNLEILNKIDIFTPLIKSKINLDIICIIFVYCSIINQFNPLIINSINNWSKLLLVDLNIDESFDDKDYSLGFYSVISYVEKIEEINLDSLQFFQLNLTETFIKNWIPSWLNFNNELNVNNFFEVQKDNLSNIILNESILDFYISTLLITKENIQSLFQLSKKNTDLSYFIDKILKRVCLNVSWLPNDIRIMMISAFLKNDINLENSNSDNTGLAFDLQVVMELIDHPEMNYLEESKLLMLLYSSLLNIKKSYCTELHKTLGTIGSTQSLPALINILQFLLSKFVINIGNITELTSSLNIQQINTDPNWFKYKNSKYQLPKWYEINILPPIPPISKSLFVFEQNSQDKFYGNDYIYNTSLILHCLILVISINIELLRQYKLLSIDPLVLNGFEKNLNLKHKLIQQYLELYFIPMMSSLLLSNKLINHPLPLLGEKKSILLSKFLFSSCIKVCEELTKTHGNIVLYHLIKFISKASVDDLIIQNISINLLNHLFFHNQQNSGNSGKNNTIIQLCLENELTTQILHSYINIWNDGTEVYSKFFKDIFSTDQPNVDEKEFTFAELFEFLPGYQEYSKITDHEMTHSTSAATSTANYSEPSPDQSSTNISGVSPSMTSGKFNAYSASSFIPSNKSYGMPNSSEANISTVSNNSYYYNPMTNNNTNNNPVGMYMPKLETSNTPTYSSAQHNNENNISVTSDLQSFNNSQFTGNRMILSGNPGNNITSTPSTPSNPSSSNIFSNTWGTPTNVNTKFQSSMVVNTGKNYILGGHNRIKNNSRAQSIHIDKFENND</sequence>
<dbReference type="InParanoid" id="A7TNI0"/>
<gene>
    <name evidence="2" type="ORF">Kpol_1026p10</name>
</gene>
<dbReference type="InterPro" id="IPR054776">
    <property type="entry name" value="VIR1_yeast"/>
</dbReference>
<proteinExistence type="predicted"/>
<feature type="region of interest" description="Disordered" evidence="1">
    <location>
        <begin position="640"/>
        <end position="668"/>
    </location>
</feature>
<accession>A7TNI0</accession>
<evidence type="ECO:0000256" key="1">
    <source>
        <dbReference type="SAM" id="MobiDB-lite"/>
    </source>
</evidence>
<dbReference type="OMA" id="NYILGGH"/>
<dbReference type="HOGENOM" id="CLU_360944_0_0_1"/>
<dbReference type="KEGG" id="vpo:Kpol_1026p10"/>
<feature type="compositionally biased region" description="Polar residues" evidence="1">
    <location>
        <begin position="652"/>
        <end position="668"/>
    </location>
</feature>
<dbReference type="PhylomeDB" id="A7TNI0"/>
<dbReference type="GO" id="GO:0036396">
    <property type="term" value="C:RNA N6-methyladenosine methyltransferase complex"/>
    <property type="evidence" value="ECO:0007669"/>
    <property type="project" value="EnsemblFungi"/>
</dbReference>
<keyword evidence="3" id="KW-1185">Reference proteome</keyword>
<dbReference type="EMBL" id="DS480431">
    <property type="protein sequence ID" value="EDO16163.1"/>
    <property type="molecule type" value="Genomic_DNA"/>
</dbReference>
<dbReference type="OrthoDB" id="4069217at2759"/>
<dbReference type="RefSeq" id="XP_001644021.1">
    <property type="nucleotide sequence ID" value="XM_001643971.1"/>
</dbReference>
<dbReference type="STRING" id="436907.A7TNI0"/>
<dbReference type="FunCoup" id="A7TNI0">
    <property type="interactions" value="131"/>
</dbReference>
<dbReference type="Proteomes" id="UP000000267">
    <property type="component" value="Unassembled WGS sequence"/>
</dbReference>
<dbReference type="GO" id="GO:0051321">
    <property type="term" value="P:meiotic cell cycle"/>
    <property type="evidence" value="ECO:0007669"/>
    <property type="project" value="EnsemblFungi"/>
</dbReference>